<dbReference type="OrthoDB" id="8689430at2"/>
<dbReference type="Proteomes" id="UP000050864">
    <property type="component" value="Unassembled WGS sequence"/>
</dbReference>
<gene>
    <name evidence="1" type="ORF">ABB26_05125</name>
</gene>
<sequence>MRSLHITYEDGLTQTSRSLRELLLVQVQRNGGVVAVAGKLDLSPSKLTEKLAGGDSGGKPRGMTIDELERYLKETRDISPIHYLIEKYMTCPDAQHAEAIAQFAALAAVMTPLAAKLGVKWP</sequence>
<protein>
    <submittedName>
        <fullName evidence="1">Uncharacterized protein</fullName>
    </submittedName>
</protein>
<evidence type="ECO:0000313" key="2">
    <source>
        <dbReference type="Proteomes" id="UP000050864"/>
    </source>
</evidence>
<name>A0A0R0CHL0_9GAMM</name>
<dbReference type="RefSeq" id="WP_057632577.1">
    <property type="nucleotide sequence ID" value="NZ_LDJI01000009.1"/>
</dbReference>
<reference evidence="1 2" key="1">
    <citation type="submission" date="2015-05" db="EMBL/GenBank/DDBJ databases">
        <title>Genome sequencing and analysis of members of genus Stenotrophomonas.</title>
        <authorList>
            <person name="Patil P.P."/>
            <person name="Midha S."/>
            <person name="Patil P.B."/>
        </authorList>
    </citation>
    <scope>NUCLEOTIDE SEQUENCE [LARGE SCALE GENOMIC DNA]</scope>
    <source>
        <strain evidence="1 2">DSM 18929</strain>
    </source>
</reference>
<organism evidence="1 2">
    <name type="scientific">Stenotrophomonas humi</name>
    <dbReference type="NCBI Taxonomy" id="405444"/>
    <lineage>
        <taxon>Bacteria</taxon>
        <taxon>Pseudomonadati</taxon>
        <taxon>Pseudomonadota</taxon>
        <taxon>Gammaproteobacteria</taxon>
        <taxon>Lysobacterales</taxon>
        <taxon>Lysobacteraceae</taxon>
        <taxon>Stenotrophomonas</taxon>
    </lineage>
</organism>
<evidence type="ECO:0000313" key="1">
    <source>
        <dbReference type="EMBL" id="KRG65188.1"/>
    </source>
</evidence>
<dbReference type="PATRIC" id="fig|405444.3.peg.3734"/>
<comment type="caution">
    <text evidence="1">The sequence shown here is derived from an EMBL/GenBank/DDBJ whole genome shotgun (WGS) entry which is preliminary data.</text>
</comment>
<proteinExistence type="predicted"/>
<dbReference type="AlphaFoldDB" id="A0A0R0CHL0"/>
<dbReference type="EMBL" id="LDJI01000009">
    <property type="protein sequence ID" value="KRG65188.1"/>
    <property type="molecule type" value="Genomic_DNA"/>
</dbReference>
<accession>A0A0R0CHL0</accession>
<keyword evidence="2" id="KW-1185">Reference proteome</keyword>